<dbReference type="GO" id="GO:0016747">
    <property type="term" value="F:acyltransferase activity, transferring groups other than amino-acyl groups"/>
    <property type="evidence" value="ECO:0007669"/>
    <property type="project" value="TreeGrafter"/>
</dbReference>
<dbReference type="InterPro" id="IPR029058">
    <property type="entry name" value="AB_hydrolase_fold"/>
</dbReference>
<comment type="caution">
    <text evidence="1">The sequence shown here is derived from an EMBL/GenBank/DDBJ whole genome shotgun (WGS) entry which is preliminary data.</text>
</comment>
<dbReference type="EMBL" id="MSKK01000035">
    <property type="protein sequence ID" value="OLO45996.1"/>
    <property type="molecule type" value="Genomic_DNA"/>
</dbReference>
<dbReference type="Proteomes" id="UP000186471">
    <property type="component" value="Unassembled WGS sequence"/>
</dbReference>
<dbReference type="Pfam" id="PF00756">
    <property type="entry name" value="Esterase"/>
    <property type="match status" value="1"/>
</dbReference>
<dbReference type="InterPro" id="IPR050583">
    <property type="entry name" value="Mycobacterial_A85_antigen"/>
</dbReference>
<dbReference type="PANTHER" id="PTHR48098">
    <property type="entry name" value="ENTEROCHELIN ESTERASE-RELATED"/>
    <property type="match status" value="1"/>
</dbReference>
<dbReference type="RefSeq" id="WP_075411866.1">
    <property type="nucleotide sequence ID" value="NZ_MSKK01000035.1"/>
</dbReference>
<evidence type="ECO:0000313" key="2">
    <source>
        <dbReference type="Proteomes" id="UP000186471"/>
    </source>
</evidence>
<dbReference type="PANTHER" id="PTHR48098:SF1">
    <property type="entry name" value="DIACYLGLYCEROL ACYLTRANSFERASE_MYCOLYLTRANSFERASE AG85A"/>
    <property type="match status" value="1"/>
</dbReference>
<name>A0A1Q8VD15_9ACTO</name>
<reference evidence="1 2" key="1">
    <citation type="submission" date="2016-12" db="EMBL/GenBank/DDBJ databases">
        <title>Genomic comparison of strains in the 'Actinomyces naeslundii' group.</title>
        <authorList>
            <person name="Mughal S.R."/>
            <person name="Do T."/>
            <person name="Gilbert S.C."/>
            <person name="Witherden E.A."/>
            <person name="Didelot X."/>
            <person name="Beighton D."/>
        </authorList>
    </citation>
    <scope>NUCLEOTIDE SEQUENCE [LARGE SCALE GENOMIC DNA]</scope>
    <source>
        <strain evidence="1 2">R21091</strain>
    </source>
</reference>
<sequence>MVWCESGLTGERRWRRRREALSQGAAGVRRPTELRGGAVVAGSAPAQAALTVAEHEDHGRIQYYKLTTPSVGRLPRVNVLLPDGYDTSRRYPVLFLLHDGGENYSTFNAKYDIRNHTAGRSLIVVMPDGGAAGWYCDPESSNVGPCNWETFHIKELIPWGDATFATTGQPSGRAISGFSMGGFGALKYAAKYPELFGSVSSHSGPADLRIQDGAVVHWANFTAGATDLKGGTIYGIPWDRARVSADNPVEHVESYRGKRIFLVSGTDSDRYESIVLPSQRSFEKALDGAGIGYEHYEDTGAHIVRWGRIQQDIDSLLNHFAKVG</sequence>
<dbReference type="AlphaFoldDB" id="A0A1Q8VD15"/>
<accession>A0A1Q8VD15</accession>
<dbReference type="InterPro" id="IPR000801">
    <property type="entry name" value="Esterase-like"/>
</dbReference>
<organism evidence="1 2">
    <name type="scientific">Actinomyces oris</name>
    <dbReference type="NCBI Taxonomy" id="544580"/>
    <lineage>
        <taxon>Bacteria</taxon>
        <taxon>Bacillati</taxon>
        <taxon>Actinomycetota</taxon>
        <taxon>Actinomycetes</taxon>
        <taxon>Actinomycetales</taxon>
        <taxon>Actinomycetaceae</taxon>
        <taxon>Actinomyces</taxon>
    </lineage>
</organism>
<dbReference type="Gene3D" id="3.40.50.1820">
    <property type="entry name" value="alpha/beta hydrolase"/>
    <property type="match status" value="1"/>
</dbReference>
<protein>
    <submittedName>
        <fullName evidence="1">Esterase</fullName>
    </submittedName>
</protein>
<gene>
    <name evidence="1" type="ORF">BKH31_08230</name>
</gene>
<proteinExistence type="predicted"/>
<dbReference type="SUPFAM" id="SSF53474">
    <property type="entry name" value="alpha/beta-Hydrolases"/>
    <property type="match status" value="1"/>
</dbReference>
<evidence type="ECO:0000313" key="1">
    <source>
        <dbReference type="EMBL" id="OLO45996.1"/>
    </source>
</evidence>